<evidence type="ECO:0000313" key="2">
    <source>
        <dbReference type="EMBL" id="KAG5988167.1"/>
    </source>
</evidence>
<sequence>MACTLRACCRASRIGCEQRTSHFLLRQPQPLSNFSQYSTSHMGASASSTTATSKHVRFLQTCSPRLRSQRDTPSEPPPTDFNEMDMLRGMPAPSTSVDVCMYDGFGLNSGITITNGDGALLVHGEAFRWRPWEARGSLVLTNKKGQFDIPFEAFGLFDLLWPRPDLLVLGVGKSNLPLSPETKMHITQLGMRVEVLDTRNAAAQFNLLATERGVSEVAAALIPMGWQDGVGAKA</sequence>
<evidence type="ECO:0000313" key="3">
    <source>
        <dbReference type="Proteomes" id="UP000748025"/>
    </source>
</evidence>
<evidence type="ECO:0008006" key="4">
    <source>
        <dbReference type="Google" id="ProtNLM"/>
    </source>
</evidence>
<dbReference type="PANTHER" id="PTHR21192">
    <property type="entry name" value="NUCLEAR PROTEIN E3-3"/>
    <property type="match status" value="1"/>
</dbReference>
<feature type="region of interest" description="Disordered" evidence="1">
    <location>
        <begin position="65"/>
        <end position="84"/>
    </location>
</feature>
<keyword evidence="3" id="KW-1185">Reference proteome</keyword>
<dbReference type="SUPFAM" id="SSF64076">
    <property type="entry name" value="MTH938-like"/>
    <property type="match status" value="1"/>
</dbReference>
<dbReference type="GO" id="GO:0032981">
    <property type="term" value="P:mitochondrial respiratory chain complex I assembly"/>
    <property type="evidence" value="ECO:0007669"/>
    <property type="project" value="TreeGrafter"/>
</dbReference>
<name>A0A9P7N3E2_9HYPO</name>
<proteinExistence type="predicted"/>
<accession>A0A9P7N3E2</accession>
<gene>
    <name evidence="2" type="ORF">E4U43_004823</name>
</gene>
<dbReference type="OrthoDB" id="20681at2759"/>
<dbReference type="GO" id="GO:0005743">
    <property type="term" value="C:mitochondrial inner membrane"/>
    <property type="evidence" value="ECO:0007669"/>
    <property type="project" value="TreeGrafter"/>
</dbReference>
<dbReference type="InterPro" id="IPR007523">
    <property type="entry name" value="NDUFAF3/AAMDC"/>
</dbReference>
<dbReference type="InterPro" id="IPR036748">
    <property type="entry name" value="MTH938-like_sf"/>
</dbReference>
<dbReference type="Gene3D" id="3.40.1230.10">
    <property type="entry name" value="MTH938-like"/>
    <property type="match status" value="1"/>
</dbReference>
<dbReference type="Proteomes" id="UP000748025">
    <property type="component" value="Unassembled WGS sequence"/>
</dbReference>
<dbReference type="AlphaFoldDB" id="A0A9P7N3E2"/>
<comment type="caution">
    <text evidence="2">The sequence shown here is derived from an EMBL/GenBank/DDBJ whole genome shotgun (WGS) entry which is preliminary data.</text>
</comment>
<protein>
    <recommendedName>
        <fullName evidence="4">NADH dehydrogenase [ubiquinone] 1 alpha subcomplex assembly factor 3</fullName>
    </recommendedName>
</protein>
<reference evidence="2" key="1">
    <citation type="journal article" date="2020" name="bioRxiv">
        <title>Whole genome comparisons of ergot fungi reveals the divergence and evolution of species within the genus Claviceps are the result of varying mechanisms driving genome evolution and host range expansion.</title>
        <authorList>
            <person name="Wyka S.A."/>
            <person name="Mondo S.J."/>
            <person name="Liu M."/>
            <person name="Dettman J."/>
            <person name="Nalam V."/>
            <person name="Broders K.D."/>
        </authorList>
    </citation>
    <scope>NUCLEOTIDE SEQUENCE</scope>
    <source>
        <strain evidence="2">CCC 602</strain>
    </source>
</reference>
<organism evidence="2 3">
    <name type="scientific">Claviceps pusilla</name>
    <dbReference type="NCBI Taxonomy" id="123648"/>
    <lineage>
        <taxon>Eukaryota</taxon>
        <taxon>Fungi</taxon>
        <taxon>Dikarya</taxon>
        <taxon>Ascomycota</taxon>
        <taxon>Pezizomycotina</taxon>
        <taxon>Sordariomycetes</taxon>
        <taxon>Hypocreomycetidae</taxon>
        <taxon>Hypocreales</taxon>
        <taxon>Clavicipitaceae</taxon>
        <taxon>Claviceps</taxon>
    </lineage>
</organism>
<dbReference type="EMBL" id="SRPW01003130">
    <property type="protein sequence ID" value="KAG5988167.1"/>
    <property type="molecule type" value="Genomic_DNA"/>
</dbReference>
<dbReference type="Pfam" id="PF04430">
    <property type="entry name" value="DUF498"/>
    <property type="match status" value="1"/>
</dbReference>
<dbReference type="PANTHER" id="PTHR21192:SF2">
    <property type="entry name" value="NADH DEHYDROGENASE [UBIQUINONE] 1 ALPHA SUBCOMPLEX ASSEMBLY FACTOR 3"/>
    <property type="match status" value="1"/>
</dbReference>
<evidence type="ECO:0000256" key="1">
    <source>
        <dbReference type="SAM" id="MobiDB-lite"/>
    </source>
</evidence>